<dbReference type="AlphaFoldDB" id="A0A0F9PMC8"/>
<comment type="caution">
    <text evidence="1">The sequence shown here is derived from an EMBL/GenBank/DDBJ whole genome shotgun (WGS) entry which is preliminary data.</text>
</comment>
<reference evidence="1" key="1">
    <citation type="journal article" date="2015" name="Nature">
        <title>Complex archaea that bridge the gap between prokaryotes and eukaryotes.</title>
        <authorList>
            <person name="Spang A."/>
            <person name="Saw J.H."/>
            <person name="Jorgensen S.L."/>
            <person name="Zaremba-Niedzwiedzka K."/>
            <person name="Martijn J."/>
            <person name="Lind A.E."/>
            <person name="van Eijk R."/>
            <person name="Schleper C."/>
            <person name="Guy L."/>
            <person name="Ettema T.J."/>
        </authorList>
    </citation>
    <scope>NUCLEOTIDE SEQUENCE</scope>
</reference>
<accession>A0A0F9PMC8</accession>
<sequence>MNFYLFLTVKSYEFYPAKAQRRKEKKGLGMGLTYWGVGGSIL</sequence>
<gene>
    <name evidence="1" type="ORF">LCGC14_1198580</name>
</gene>
<dbReference type="EMBL" id="LAZR01006143">
    <property type="protein sequence ID" value="KKM94402.1"/>
    <property type="molecule type" value="Genomic_DNA"/>
</dbReference>
<name>A0A0F9PMC8_9ZZZZ</name>
<evidence type="ECO:0000313" key="1">
    <source>
        <dbReference type="EMBL" id="KKM94402.1"/>
    </source>
</evidence>
<proteinExistence type="predicted"/>
<organism evidence="1">
    <name type="scientific">marine sediment metagenome</name>
    <dbReference type="NCBI Taxonomy" id="412755"/>
    <lineage>
        <taxon>unclassified sequences</taxon>
        <taxon>metagenomes</taxon>
        <taxon>ecological metagenomes</taxon>
    </lineage>
</organism>
<protein>
    <submittedName>
        <fullName evidence="1">Uncharacterized protein</fullName>
    </submittedName>
</protein>